<dbReference type="EMBL" id="JAIQCV010000001">
    <property type="protein sequence ID" value="KAH1130681.1"/>
    <property type="molecule type" value="Genomic_DNA"/>
</dbReference>
<gene>
    <name evidence="1" type="ORF">J1N35_002059</name>
</gene>
<dbReference type="AlphaFoldDB" id="A0A9D4ALW5"/>
<dbReference type="OrthoDB" id="683469at2759"/>
<comment type="caution">
    <text evidence="1">The sequence shown here is derived from an EMBL/GenBank/DDBJ whole genome shotgun (WGS) entry which is preliminary data.</text>
</comment>
<organism evidence="1 2">
    <name type="scientific">Gossypium stocksii</name>
    <dbReference type="NCBI Taxonomy" id="47602"/>
    <lineage>
        <taxon>Eukaryota</taxon>
        <taxon>Viridiplantae</taxon>
        <taxon>Streptophyta</taxon>
        <taxon>Embryophyta</taxon>
        <taxon>Tracheophyta</taxon>
        <taxon>Spermatophyta</taxon>
        <taxon>Magnoliopsida</taxon>
        <taxon>eudicotyledons</taxon>
        <taxon>Gunneridae</taxon>
        <taxon>Pentapetalae</taxon>
        <taxon>rosids</taxon>
        <taxon>malvids</taxon>
        <taxon>Malvales</taxon>
        <taxon>Malvaceae</taxon>
        <taxon>Malvoideae</taxon>
        <taxon>Gossypium</taxon>
    </lineage>
</organism>
<reference evidence="1 2" key="1">
    <citation type="journal article" date="2021" name="Plant Biotechnol. J.">
        <title>Multi-omics assisted identification of the key and species-specific regulatory components of drought-tolerant mechanisms in Gossypium stocksii.</title>
        <authorList>
            <person name="Yu D."/>
            <person name="Ke L."/>
            <person name="Zhang D."/>
            <person name="Wu Y."/>
            <person name="Sun Y."/>
            <person name="Mei J."/>
            <person name="Sun J."/>
            <person name="Sun Y."/>
        </authorList>
    </citation>
    <scope>NUCLEOTIDE SEQUENCE [LARGE SCALE GENOMIC DNA]</scope>
    <source>
        <strain evidence="2">cv. E1</strain>
        <tissue evidence="1">Leaf</tissue>
    </source>
</reference>
<evidence type="ECO:0000313" key="1">
    <source>
        <dbReference type="EMBL" id="KAH1130681.1"/>
    </source>
</evidence>
<sequence length="67" mass="7812">MSYQKGWIARVQEYVPGTVIDLQTLSYTLEPCVRVFPHCRPMVQVDETWFYGKYMQILLIAIAQDGN</sequence>
<keyword evidence="2" id="KW-1185">Reference proteome</keyword>
<dbReference type="Proteomes" id="UP000828251">
    <property type="component" value="Unassembled WGS sequence"/>
</dbReference>
<proteinExistence type="predicted"/>
<protein>
    <submittedName>
        <fullName evidence="1">Uncharacterized protein</fullName>
    </submittedName>
</protein>
<accession>A0A9D4ALW5</accession>
<evidence type="ECO:0000313" key="2">
    <source>
        <dbReference type="Proteomes" id="UP000828251"/>
    </source>
</evidence>
<name>A0A9D4ALW5_9ROSI</name>